<dbReference type="Gene3D" id="1.20.1740.10">
    <property type="entry name" value="Amino acid/polyamine transporter I"/>
    <property type="match status" value="1"/>
</dbReference>
<dbReference type="EMBL" id="JAOB01000069">
    <property type="protein sequence ID" value="EUA23303.1"/>
    <property type="molecule type" value="Genomic_DNA"/>
</dbReference>
<dbReference type="PANTHER" id="PTHR43495">
    <property type="entry name" value="GABA PERMEASE"/>
    <property type="match status" value="1"/>
</dbReference>
<organism evidence="10">
    <name type="scientific">Mycobacterium xenopi 4042</name>
    <dbReference type="NCBI Taxonomy" id="1299334"/>
    <lineage>
        <taxon>Bacteria</taxon>
        <taxon>Bacillati</taxon>
        <taxon>Actinomycetota</taxon>
        <taxon>Actinomycetes</taxon>
        <taxon>Mycobacteriales</taxon>
        <taxon>Mycobacteriaceae</taxon>
        <taxon>Mycobacterium</taxon>
    </lineage>
</organism>
<sequence length="136" mass="14770">MMAIGGAIGTGLFYGAGAGIEQAGPALILAYMVGGLVVFVIMRALGELLVYRPVSGSMSEYAEEFLGRFAGFANGWTYWAVWTTTCMAEITVAGKYVRFWWPAIPEWVTALVVLTILFAANLISVKIFGRRNFGSR</sequence>
<evidence type="ECO:0000256" key="1">
    <source>
        <dbReference type="ARBA" id="ARBA00004651"/>
    </source>
</evidence>
<accession>X7ZX72</accession>
<evidence type="ECO:0000256" key="7">
    <source>
        <dbReference type="ARBA" id="ARBA00023136"/>
    </source>
</evidence>
<evidence type="ECO:0000256" key="8">
    <source>
        <dbReference type="SAM" id="Phobius"/>
    </source>
</evidence>
<evidence type="ECO:0000313" key="10">
    <source>
        <dbReference type="EMBL" id="EUA23303.1"/>
    </source>
</evidence>
<evidence type="ECO:0000256" key="2">
    <source>
        <dbReference type="ARBA" id="ARBA00022448"/>
    </source>
</evidence>
<dbReference type="InterPro" id="IPR004841">
    <property type="entry name" value="AA-permease/SLC12A_dom"/>
</dbReference>
<dbReference type="AlphaFoldDB" id="X7ZX72"/>
<dbReference type="GO" id="GO:0005886">
    <property type="term" value="C:plasma membrane"/>
    <property type="evidence" value="ECO:0007669"/>
    <property type="project" value="UniProtKB-SubCell"/>
</dbReference>
<dbReference type="GO" id="GO:0055085">
    <property type="term" value="P:transmembrane transport"/>
    <property type="evidence" value="ECO:0007669"/>
    <property type="project" value="InterPro"/>
</dbReference>
<feature type="transmembrane region" description="Helical" evidence="8">
    <location>
        <begin position="107"/>
        <end position="128"/>
    </location>
</feature>
<dbReference type="InterPro" id="IPR004840">
    <property type="entry name" value="Amino_acid_permease_CS"/>
</dbReference>
<evidence type="ECO:0000256" key="5">
    <source>
        <dbReference type="ARBA" id="ARBA00022970"/>
    </source>
</evidence>
<comment type="subcellular location">
    <subcellularLocation>
        <location evidence="1">Cell membrane</location>
        <topology evidence="1">Multi-pass membrane protein</topology>
    </subcellularLocation>
</comment>
<keyword evidence="7 8" id="KW-0472">Membrane</keyword>
<proteinExistence type="predicted"/>
<keyword evidence="6 8" id="KW-1133">Transmembrane helix</keyword>
<keyword evidence="2" id="KW-0813">Transport</keyword>
<evidence type="ECO:0000259" key="9">
    <source>
        <dbReference type="Pfam" id="PF00324"/>
    </source>
</evidence>
<keyword evidence="5" id="KW-0029">Amino-acid transport</keyword>
<evidence type="ECO:0000256" key="3">
    <source>
        <dbReference type="ARBA" id="ARBA00022475"/>
    </source>
</evidence>
<feature type="transmembrane region" description="Helical" evidence="8">
    <location>
        <begin position="28"/>
        <end position="51"/>
    </location>
</feature>
<dbReference type="PATRIC" id="fig|1299334.3.peg.7739"/>
<protein>
    <submittedName>
        <fullName evidence="10">Amino acid permease family protein</fullName>
    </submittedName>
</protein>
<evidence type="ECO:0000256" key="4">
    <source>
        <dbReference type="ARBA" id="ARBA00022692"/>
    </source>
</evidence>
<dbReference type="PROSITE" id="PS00218">
    <property type="entry name" value="AMINO_ACID_PERMEASE_1"/>
    <property type="match status" value="1"/>
</dbReference>
<dbReference type="PANTHER" id="PTHR43495:SF2">
    <property type="entry name" value="D-SERINE_D-ALANINE_GLYCINE TRANSPORTER"/>
    <property type="match status" value="1"/>
</dbReference>
<feature type="transmembrane region" description="Helical" evidence="8">
    <location>
        <begin position="76"/>
        <end position="101"/>
    </location>
</feature>
<comment type="caution">
    <text evidence="10">The sequence shown here is derived from an EMBL/GenBank/DDBJ whole genome shotgun (WGS) entry which is preliminary data.</text>
</comment>
<gene>
    <name evidence="10" type="ORF">I553_5799</name>
</gene>
<dbReference type="Pfam" id="PF00324">
    <property type="entry name" value="AA_permease"/>
    <property type="match status" value="1"/>
</dbReference>
<keyword evidence="3" id="KW-1003">Cell membrane</keyword>
<reference evidence="10" key="1">
    <citation type="submission" date="2014-01" db="EMBL/GenBank/DDBJ databases">
        <authorList>
            <person name="Brown-Elliot B."/>
            <person name="Wallace R."/>
            <person name="Lenaerts A."/>
            <person name="Ordway D."/>
            <person name="DeGroote M.A."/>
            <person name="Parker T."/>
            <person name="Sizemore C."/>
            <person name="Tallon L.J."/>
            <person name="Sadzewicz L.K."/>
            <person name="Sengamalay N."/>
            <person name="Fraser C.M."/>
            <person name="Hine E."/>
            <person name="Shefchek K.A."/>
            <person name="Das S.P."/>
            <person name="Tettelin H."/>
        </authorList>
    </citation>
    <scope>NUCLEOTIDE SEQUENCE [LARGE SCALE GENOMIC DNA]</scope>
    <source>
        <strain evidence="10">4042</strain>
    </source>
</reference>
<keyword evidence="4 8" id="KW-0812">Transmembrane</keyword>
<name>X7ZX72_MYCXE</name>
<dbReference type="GO" id="GO:0006865">
    <property type="term" value="P:amino acid transport"/>
    <property type="evidence" value="ECO:0007669"/>
    <property type="project" value="UniProtKB-KW"/>
</dbReference>
<feature type="domain" description="Amino acid permease/ SLC12A" evidence="9">
    <location>
        <begin position="1"/>
        <end position="131"/>
    </location>
</feature>
<evidence type="ECO:0000256" key="6">
    <source>
        <dbReference type="ARBA" id="ARBA00022989"/>
    </source>
</evidence>